<feature type="region of interest" description="Disordered" evidence="1">
    <location>
        <begin position="374"/>
        <end position="396"/>
    </location>
</feature>
<comment type="caution">
    <text evidence="2">The sequence shown here is derived from an EMBL/GenBank/DDBJ whole genome shotgun (WGS) entry which is preliminary data.</text>
</comment>
<accession>A0A2Z6R2B2</accession>
<dbReference type="EMBL" id="BEXD01001918">
    <property type="protein sequence ID" value="GBB96320.1"/>
    <property type="molecule type" value="Genomic_DNA"/>
</dbReference>
<dbReference type="Proteomes" id="UP000247702">
    <property type="component" value="Unassembled WGS sequence"/>
</dbReference>
<evidence type="ECO:0000256" key="1">
    <source>
        <dbReference type="SAM" id="MobiDB-lite"/>
    </source>
</evidence>
<sequence length="424" mass="48982">MKNIGMLIRPITKTFFKQSNPEQPPTKIKFNIAIWFTYDNSFTCVATCDPAKRRIYKIQGQNYLNIFPSFLHQLHSLTDFSANIYRAVKIIFTYIRDVWCWGKGIITEFIQQYVLGTQLVYKISDPKTILSSFNGQLSDKVTSNIMEIHEKFMKPIQYKNFMFTIVFTNENVLRVENDDRRTVFLDISPARKGDKQYFKQLNNAIKYPGVGEAFYAYLKVIADKYPDFDGNPPPITVSKQEHIVSTLPPLFQFIKETYIAKTNYITTCLPVHILYVAYMSYCENRRITPLSKVVVAKTLSSELNMTSNVVKINGKCTRIYNLSRKTLYEKYFSNNWIHETDEIDIEEIDIPKKSVSDPKVLDQFLAQIGIDIPNKQKKSSPPVPSKSEQEETKNQPVALESVENIIDNFITELNILIPPSAMSE</sequence>
<reference evidence="2 3" key="1">
    <citation type="submission" date="2017-11" db="EMBL/GenBank/DDBJ databases">
        <title>The genome of Rhizophagus clarus HR1 reveals common genetic basis of auxotrophy among arbuscular mycorrhizal fungi.</title>
        <authorList>
            <person name="Kobayashi Y."/>
        </authorList>
    </citation>
    <scope>NUCLEOTIDE SEQUENCE [LARGE SCALE GENOMIC DNA]</scope>
    <source>
        <strain evidence="2 3">HR1</strain>
    </source>
</reference>
<gene>
    <name evidence="2" type="ORF">RclHR1_27240005</name>
</gene>
<evidence type="ECO:0000313" key="3">
    <source>
        <dbReference type="Proteomes" id="UP000247702"/>
    </source>
</evidence>
<protein>
    <submittedName>
        <fullName evidence="2">Uncharacterized protein</fullName>
    </submittedName>
</protein>
<keyword evidence="3" id="KW-1185">Reference proteome</keyword>
<proteinExistence type="predicted"/>
<name>A0A2Z6R2B2_9GLOM</name>
<evidence type="ECO:0000313" key="2">
    <source>
        <dbReference type="EMBL" id="GBB96320.1"/>
    </source>
</evidence>
<organism evidence="2 3">
    <name type="scientific">Rhizophagus clarus</name>
    <dbReference type="NCBI Taxonomy" id="94130"/>
    <lineage>
        <taxon>Eukaryota</taxon>
        <taxon>Fungi</taxon>
        <taxon>Fungi incertae sedis</taxon>
        <taxon>Mucoromycota</taxon>
        <taxon>Glomeromycotina</taxon>
        <taxon>Glomeromycetes</taxon>
        <taxon>Glomerales</taxon>
        <taxon>Glomeraceae</taxon>
        <taxon>Rhizophagus</taxon>
    </lineage>
</organism>
<dbReference type="AlphaFoldDB" id="A0A2Z6R2B2"/>